<dbReference type="Proteomes" id="UP000546173">
    <property type="component" value="Unassembled WGS sequence"/>
</dbReference>
<dbReference type="RefSeq" id="WP_122475102.1">
    <property type="nucleotide sequence ID" value="NZ_JACMYH010000005.1"/>
</dbReference>
<dbReference type="PANTHER" id="PTHR35175">
    <property type="entry name" value="DUF1289 DOMAIN-CONTAINING PROTEIN"/>
    <property type="match status" value="1"/>
</dbReference>
<name>A0A7X1G7W3_9PSED</name>
<keyword evidence="2" id="KW-1185">Reference proteome</keyword>
<dbReference type="AlphaFoldDB" id="A0A7X1G7W3"/>
<dbReference type="EMBL" id="JACMYH010000005">
    <property type="protein sequence ID" value="MBC2680052.1"/>
    <property type="molecule type" value="Genomic_DNA"/>
</dbReference>
<dbReference type="Pfam" id="PF06945">
    <property type="entry name" value="DUF1289"/>
    <property type="match status" value="1"/>
</dbReference>
<dbReference type="PANTHER" id="PTHR35175:SF2">
    <property type="entry name" value="DUF1289 DOMAIN-CONTAINING PROTEIN"/>
    <property type="match status" value="1"/>
</dbReference>
<comment type="caution">
    <text evidence="1">The sequence shown here is derived from an EMBL/GenBank/DDBJ whole genome shotgun (WGS) entry which is preliminary data.</text>
</comment>
<protein>
    <submittedName>
        <fullName evidence="1">DUF1289 domain-containing protein</fullName>
    </submittedName>
</protein>
<organism evidence="1 2">
    <name type="scientific">Pseudomonas baltica</name>
    <dbReference type="NCBI Taxonomy" id="2762576"/>
    <lineage>
        <taxon>Bacteria</taxon>
        <taxon>Pseudomonadati</taxon>
        <taxon>Pseudomonadota</taxon>
        <taxon>Gammaproteobacteria</taxon>
        <taxon>Pseudomonadales</taxon>
        <taxon>Pseudomonadaceae</taxon>
        <taxon>Pseudomonas</taxon>
    </lineage>
</organism>
<reference evidence="1 2" key="1">
    <citation type="submission" date="2020-08" db="EMBL/GenBank/DDBJ databases">
        <title>Pseudomonas sp. nov.</title>
        <authorList>
            <person name="Gieschler S."/>
            <person name="Fiedler G."/>
            <person name="Brinks E."/>
            <person name="Boehnlein C."/>
            <person name="Franz C.M.A.P."/>
            <person name="Kabisch J."/>
        </authorList>
    </citation>
    <scope>NUCLEOTIDE SEQUENCE [LARGE SCALE GENOMIC DNA]</scope>
    <source>
        <strain evidence="1 2">MBT-2</strain>
    </source>
</reference>
<sequence length="66" mass="7127">MNSPPKPVKSPCISVCALDEQDVCTGCQRTAAEITQWGRMSDDQRRAVLRLAHERAVAQGLVFAGG</sequence>
<evidence type="ECO:0000313" key="1">
    <source>
        <dbReference type="EMBL" id="MBC2680052.1"/>
    </source>
</evidence>
<evidence type="ECO:0000313" key="2">
    <source>
        <dbReference type="Proteomes" id="UP000546173"/>
    </source>
</evidence>
<accession>A0A7X1G7W3</accession>
<dbReference type="InterPro" id="IPR010710">
    <property type="entry name" value="DUF1289"/>
</dbReference>
<gene>
    <name evidence="1" type="ORF">H7993_16770</name>
</gene>
<proteinExistence type="predicted"/>